<dbReference type="AlphaFoldDB" id="A0A9P1IKQ1"/>
<dbReference type="EMBL" id="CANHGI010000004">
    <property type="protein sequence ID" value="CAI5447362.1"/>
    <property type="molecule type" value="Genomic_DNA"/>
</dbReference>
<evidence type="ECO:0000313" key="3">
    <source>
        <dbReference type="Proteomes" id="UP001152747"/>
    </source>
</evidence>
<name>A0A9P1IKQ1_9PELO</name>
<proteinExistence type="predicted"/>
<gene>
    <name evidence="2" type="ORF">CAMP_LOCUS9999</name>
</gene>
<dbReference type="Proteomes" id="UP001152747">
    <property type="component" value="Unassembled WGS sequence"/>
</dbReference>
<organism evidence="2 3">
    <name type="scientific">Caenorhabditis angaria</name>
    <dbReference type="NCBI Taxonomy" id="860376"/>
    <lineage>
        <taxon>Eukaryota</taxon>
        <taxon>Metazoa</taxon>
        <taxon>Ecdysozoa</taxon>
        <taxon>Nematoda</taxon>
        <taxon>Chromadorea</taxon>
        <taxon>Rhabditida</taxon>
        <taxon>Rhabditina</taxon>
        <taxon>Rhabditomorpha</taxon>
        <taxon>Rhabditoidea</taxon>
        <taxon>Rhabditidae</taxon>
        <taxon>Peloderinae</taxon>
        <taxon>Caenorhabditis</taxon>
    </lineage>
</organism>
<keyword evidence="3" id="KW-1185">Reference proteome</keyword>
<evidence type="ECO:0000256" key="1">
    <source>
        <dbReference type="SAM" id="SignalP"/>
    </source>
</evidence>
<sequence length="86" mass="10135">MNTMKCLLLLFHLNLFICIHTDEKYDIAQNLALRFDRMSTIQDSQVVSDNFSVDGSFRYFPVSILSEDSFNRRTLIMHAQMWKKAI</sequence>
<protein>
    <submittedName>
        <fullName evidence="2">Uncharacterized protein</fullName>
    </submittedName>
</protein>
<accession>A0A9P1IKQ1</accession>
<keyword evidence="1" id="KW-0732">Signal</keyword>
<feature type="chain" id="PRO_5040289087" evidence="1">
    <location>
        <begin position="22"/>
        <end position="86"/>
    </location>
</feature>
<reference evidence="2" key="1">
    <citation type="submission" date="2022-11" db="EMBL/GenBank/DDBJ databases">
        <authorList>
            <person name="Kikuchi T."/>
        </authorList>
    </citation>
    <scope>NUCLEOTIDE SEQUENCE</scope>
    <source>
        <strain evidence="2">PS1010</strain>
    </source>
</reference>
<feature type="signal peptide" evidence="1">
    <location>
        <begin position="1"/>
        <end position="21"/>
    </location>
</feature>
<evidence type="ECO:0000313" key="2">
    <source>
        <dbReference type="EMBL" id="CAI5447362.1"/>
    </source>
</evidence>
<comment type="caution">
    <text evidence="2">The sequence shown here is derived from an EMBL/GenBank/DDBJ whole genome shotgun (WGS) entry which is preliminary data.</text>
</comment>